<protein>
    <submittedName>
        <fullName evidence="1">Uncharacterized protein</fullName>
    </submittedName>
</protein>
<dbReference type="Proteomes" id="UP001143548">
    <property type="component" value="Unassembled WGS sequence"/>
</dbReference>
<evidence type="ECO:0000313" key="1">
    <source>
        <dbReference type="EMBL" id="GKZ24963.1"/>
    </source>
</evidence>
<name>A0A9W6DQ94_9EURO</name>
<organism evidence="1 2">
    <name type="scientific">Aspergillus brasiliensis</name>
    <dbReference type="NCBI Taxonomy" id="319629"/>
    <lineage>
        <taxon>Eukaryota</taxon>
        <taxon>Fungi</taxon>
        <taxon>Dikarya</taxon>
        <taxon>Ascomycota</taxon>
        <taxon>Pezizomycotina</taxon>
        <taxon>Eurotiomycetes</taxon>
        <taxon>Eurotiomycetidae</taxon>
        <taxon>Eurotiales</taxon>
        <taxon>Aspergillaceae</taxon>
        <taxon>Aspergillus</taxon>
        <taxon>Aspergillus subgen. Circumdati</taxon>
    </lineage>
</organism>
<sequence length="100" mass="11056">MLLNIATVILGTVISDFRTTIIGDESIHLLGLPDQREVIKRIVTLSKPGTMVVDFQQGRKQPCAEPRLVCRATAELGSRKGGYWMPADPMGLEMVFVRNS</sequence>
<reference evidence="1" key="1">
    <citation type="submission" date="2022-07" db="EMBL/GenBank/DDBJ databases">
        <title>Taxonomy of Aspergillus series Nigri: significant species reduction supported by multi-species coalescent approaches.</title>
        <authorList>
            <person name="Bian C."/>
            <person name="Kusuya Y."/>
            <person name="Sklenar F."/>
            <person name="D'hooge E."/>
            <person name="Yaguchi T."/>
            <person name="Takahashi H."/>
            <person name="Hubka V."/>
        </authorList>
    </citation>
    <scope>NUCLEOTIDE SEQUENCE</scope>
    <source>
        <strain evidence="1">CBS 733.88</strain>
    </source>
</reference>
<comment type="caution">
    <text evidence="1">The sequence shown here is derived from an EMBL/GenBank/DDBJ whole genome shotgun (WGS) entry which is preliminary data.</text>
</comment>
<proteinExistence type="predicted"/>
<dbReference type="EMBL" id="BROQ01000099">
    <property type="protein sequence ID" value="GKZ24963.1"/>
    <property type="molecule type" value="Genomic_DNA"/>
</dbReference>
<accession>A0A9W6DQ94</accession>
<evidence type="ECO:0000313" key="2">
    <source>
        <dbReference type="Proteomes" id="UP001143548"/>
    </source>
</evidence>
<dbReference type="AlphaFoldDB" id="A0A9W6DQ94"/>
<gene>
    <name evidence="1" type="ORF">AbraCBS73388_011986</name>
</gene>